<dbReference type="GO" id="GO:0016301">
    <property type="term" value="F:kinase activity"/>
    <property type="evidence" value="ECO:0007669"/>
    <property type="project" value="UniProtKB-KW"/>
</dbReference>
<evidence type="ECO:0000313" key="2">
    <source>
        <dbReference type="Proteomes" id="UP000237347"/>
    </source>
</evidence>
<name>A0AAW0KMP3_QUESU</name>
<dbReference type="InterPro" id="IPR032675">
    <property type="entry name" value="LRR_dom_sf"/>
</dbReference>
<dbReference type="AlphaFoldDB" id="A0AAW0KMP3"/>
<comment type="caution">
    <text evidence="1">The sequence shown here is derived from an EMBL/GenBank/DDBJ whole genome shotgun (WGS) entry which is preliminary data.</text>
</comment>
<dbReference type="Gene3D" id="3.80.10.10">
    <property type="entry name" value="Ribonuclease Inhibitor"/>
    <property type="match status" value="1"/>
</dbReference>
<dbReference type="Pfam" id="PF00560">
    <property type="entry name" value="LRR_1"/>
    <property type="match status" value="2"/>
</dbReference>
<reference evidence="1 2" key="1">
    <citation type="journal article" date="2018" name="Sci. Data">
        <title>The draft genome sequence of cork oak.</title>
        <authorList>
            <person name="Ramos A.M."/>
            <person name="Usie A."/>
            <person name="Barbosa P."/>
            <person name="Barros P.M."/>
            <person name="Capote T."/>
            <person name="Chaves I."/>
            <person name="Simoes F."/>
            <person name="Abreu I."/>
            <person name="Carrasquinho I."/>
            <person name="Faro C."/>
            <person name="Guimaraes J.B."/>
            <person name="Mendonca D."/>
            <person name="Nobrega F."/>
            <person name="Rodrigues L."/>
            <person name="Saibo N.J.M."/>
            <person name="Varela M.C."/>
            <person name="Egas C."/>
            <person name="Matos J."/>
            <person name="Miguel C.M."/>
            <person name="Oliveira M.M."/>
            <person name="Ricardo C.P."/>
            <person name="Goncalves S."/>
        </authorList>
    </citation>
    <scope>NUCLEOTIDE SEQUENCE [LARGE SCALE GENOMIC DNA]</scope>
    <source>
        <strain evidence="2">cv. HL8</strain>
    </source>
</reference>
<dbReference type="PANTHER" id="PTHR48009:SF4">
    <property type="entry name" value="LEUCINE-RICH REPEAT (LRR) FAMILY PROTEIN"/>
    <property type="match status" value="1"/>
</dbReference>
<sequence>LVFCKSLSGNRLSGEIPKGIVEIGSLEELVLEANQLDGHLPENLGNLSNLKRL</sequence>
<keyword evidence="2" id="KW-1185">Reference proteome</keyword>
<dbReference type="SUPFAM" id="SSF52058">
    <property type="entry name" value="L domain-like"/>
    <property type="match status" value="1"/>
</dbReference>
<dbReference type="Proteomes" id="UP000237347">
    <property type="component" value="Unassembled WGS sequence"/>
</dbReference>
<protein>
    <submittedName>
        <fullName evidence="1">Leucine-rich repeat receptor-like serine/threonine-protein kinase</fullName>
    </submittedName>
</protein>
<dbReference type="InterPro" id="IPR001611">
    <property type="entry name" value="Leu-rich_rpt"/>
</dbReference>
<proteinExistence type="predicted"/>
<dbReference type="PANTHER" id="PTHR48009">
    <property type="entry name" value="LEUCINE-RICH REPEAT (LRR) FAMILY PROTEIN"/>
    <property type="match status" value="1"/>
</dbReference>
<organism evidence="1 2">
    <name type="scientific">Quercus suber</name>
    <name type="common">Cork oak</name>
    <dbReference type="NCBI Taxonomy" id="58331"/>
    <lineage>
        <taxon>Eukaryota</taxon>
        <taxon>Viridiplantae</taxon>
        <taxon>Streptophyta</taxon>
        <taxon>Embryophyta</taxon>
        <taxon>Tracheophyta</taxon>
        <taxon>Spermatophyta</taxon>
        <taxon>Magnoliopsida</taxon>
        <taxon>eudicotyledons</taxon>
        <taxon>Gunneridae</taxon>
        <taxon>Pentapetalae</taxon>
        <taxon>rosids</taxon>
        <taxon>fabids</taxon>
        <taxon>Fagales</taxon>
        <taxon>Fagaceae</taxon>
        <taxon>Quercus</taxon>
    </lineage>
</organism>
<evidence type="ECO:0000313" key="1">
    <source>
        <dbReference type="EMBL" id="KAK7840250.1"/>
    </source>
</evidence>
<dbReference type="EMBL" id="PKMF04000266">
    <property type="protein sequence ID" value="KAK7840250.1"/>
    <property type="molecule type" value="Genomic_DNA"/>
</dbReference>
<gene>
    <name evidence="1" type="primary">LRR-RLK_6</name>
    <name evidence="1" type="ORF">CFP56_016909</name>
</gene>
<accession>A0AAW0KMP3</accession>
<feature type="non-terminal residue" evidence="1">
    <location>
        <position position="1"/>
    </location>
</feature>
<dbReference type="InterPro" id="IPR053213">
    <property type="entry name" value="RLP29"/>
</dbReference>